<keyword evidence="1" id="KW-1133">Transmembrane helix</keyword>
<evidence type="ECO:0000313" key="2">
    <source>
        <dbReference type="EMBL" id="SVA49146.1"/>
    </source>
</evidence>
<feature type="transmembrane region" description="Helical" evidence="1">
    <location>
        <begin position="6"/>
        <end position="23"/>
    </location>
</feature>
<proteinExistence type="predicted"/>
<gene>
    <name evidence="2" type="ORF">METZ01_LOCUS102000</name>
</gene>
<keyword evidence="1" id="KW-0472">Membrane</keyword>
<dbReference type="AlphaFoldDB" id="A0A381W9B2"/>
<reference evidence="2" key="1">
    <citation type="submission" date="2018-05" db="EMBL/GenBank/DDBJ databases">
        <authorList>
            <person name="Lanie J.A."/>
            <person name="Ng W.-L."/>
            <person name="Kazmierczak K.M."/>
            <person name="Andrzejewski T.M."/>
            <person name="Davidsen T.M."/>
            <person name="Wayne K.J."/>
            <person name="Tettelin H."/>
            <person name="Glass J.I."/>
            <person name="Rusch D."/>
            <person name="Podicherti R."/>
            <person name="Tsui H.-C.T."/>
            <person name="Winkler M.E."/>
        </authorList>
    </citation>
    <scope>NUCLEOTIDE SEQUENCE</scope>
</reference>
<accession>A0A381W9B2</accession>
<organism evidence="2">
    <name type="scientific">marine metagenome</name>
    <dbReference type="NCBI Taxonomy" id="408172"/>
    <lineage>
        <taxon>unclassified sequences</taxon>
        <taxon>metagenomes</taxon>
        <taxon>ecological metagenomes</taxon>
    </lineage>
</organism>
<dbReference type="EMBL" id="UINC01011105">
    <property type="protein sequence ID" value="SVA49146.1"/>
    <property type="molecule type" value="Genomic_DNA"/>
</dbReference>
<sequence length="41" mass="4390">MLELIGAIALMYAVVLAAGIWATRKSKALREAEVNDIDSSV</sequence>
<evidence type="ECO:0000256" key="1">
    <source>
        <dbReference type="SAM" id="Phobius"/>
    </source>
</evidence>
<protein>
    <submittedName>
        <fullName evidence="2">Uncharacterized protein</fullName>
    </submittedName>
</protein>
<keyword evidence="1" id="KW-0812">Transmembrane</keyword>
<name>A0A381W9B2_9ZZZZ</name>